<dbReference type="GO" id="GO:0016787">
    <property type="term" value="F:hydrolase activity"/>
    <property type="evidence" value="ECO:0007669"/>
    <property type="project" value="InterPro"/>
</dbReference>
<protein>
    <recommendedName>
        <fullName evidence="4">Pectinacetylesterase</fullName>
    </recommendedName>
</protein>
<dbReference type="PANTHER" id="PTHR21562">
    <property type="entry name" value="NOTUM-RELATED"/>
    <property type="match status" value="1"/>
</dbReference>
<evidence type="ECO:0008006" key="4">
    <source>
        <dbReference type="Google" id="ProtNLM"/>
    </source>
</evidence>
<organism evidence="2 3">
    <name type="scientific">Montanilutibacter psychrotolerans</name>
    <dbReference type="NCBI Taxonomy" id="1327343"/>
    <lineage>
        <taxon>Bacteria</taxon>
        <taxon>Pseudomonadati</taxon>
        <taxon>Pseudomonadota</taxon>
        <taxon>Gammaproteobacteria</taxon>
        <taxon>Lysobacterales</taxon>
        <taxon>Lysobacteraceae</taxon>
        <taxon>Montanilutibacter</taxon>
    </lineage>
</organism>
<accession>A0A3M8T2M0</accession>
<dbReference type="InterPro" id="IPR004963">
    <property type="entry name" value="PAE/NOTUM"/>
</dbReference>
<dbReference type="EMBL" id="RIBS01000002">
    <property type="protein sequence ID" value="RNF85002.1"/>
    <property type="molecule type" value="Genomic_DNA"/>
</dbReference>
<proteinExistence type="predicted"/>
<evidence type="ECO:0000256" key="1">
    <source>
        <dbReference type="SAM" id="SignalP"/>
    </source>
</evidence>
<dbReference type="OrthoDB" id="9802991at2"/>
<dbReference type="Pfam" id="PF03283">
    <property type="entry name" value="PAE"/>
    <property type="match status" value="1"/>
</dbReference>
<keyword evidence="1" id="KW-0732">Signal</keyword>
<comment type="caution">
    <text evidence="2">The sequence shown here is derived from an EMBL/GenBank/DDBJ whole genome shotgun (WGS) entry which is preliminary data.</text>
</comment>
<evidence type="ECO:0000313" key="3">
    <source>
        <dbReference type="Proteomes" id="UP000267049"/>
    </source>
</evidence>
<sequence length="471" mass="51360">MDRKHSASLALGIALALAAPAALAEDGDYWWWQQIANLFSPPPADNRVTSDQANAASYPLRDHADGFSDGFQPGLYYSWQTVRMAPETGAVCSNGSPFKIFVNRVPNTRNTLIYMEGGGACWDYDSCQGLTKRGARNPNGIPDDYMSLLNPSASLVSPFVTRVSITADYVKTQNWNLVYVPYCTGDIYAGDKVAVYPDPRGEKPPLVYHHNGLRNQRAVVAWMKNHLPRPTQLVQTGCSAGGVGSLINYEHMRGDLAADRGFLIDDSGPVFSAPVGADPNQYPSQPLFTTIRSAWGMDAANGPLAYAAAGLGAHGFNSTDLGTVVPALAAKRPGDRLGITYFWQDLNYSSYSYERFHDDIANAPTQAAKEALIHQKWAVDTHRLRQTTDALPNVGGYYPQFRALNESHCDSIVDFKHGDVQERNLQLGNFIDNVLNGQGAVMDASEANDAADRAKPYNIFYALIDQLLAGG</sequence>
<name>A0A3M8T2M0_9GAMM</name>
<dbReference type="Proteomes" id="UP000267049">
    <property type="component" value="Unassembled WGS sequence"/>
</dbReference>
<feature type="chain" id="PRO_5018252722" description="Pectinacetylesterase" evidence="1">
    <location>
        <begin position="25"/>
        <end position="471"/>
    </location>
</feature>
<evidence type="ECO:0000313" key="2">
    <source>
        <dbReference type="EMBL" id="RNF85002.1"/>
    </source>
</evidence>
<dbReference type="RefSeq" id="WP_123086789.1">
    <property type="nucleotide sequence ID" value="NZ_RIBS01000002.1"/>
</dbReference>
<reference evidence="2 3" key="1">
    <citation type="submission" date="2018-11" db="EMBL/GenBank/DDBJ databases">
        <title>Lysobacter cryohumiis sp. nov., isolated from soil in the Tianshan Mountains, Xinjiang, China.</title>
        <authorList>
            <person name="Luo Y."/>
            <person name="Sheng H."/>
        </authorList>
    </citation>
    <scope>NUCLEOTIDE SEQUENCE [LARGE SCALE GENOMIC DNA]</scope>
    <source>
        <strain evidence="2 3">ZS60</strain>
    </source>
</reference>
<gene>
    <name evidence="2" type="ORF">EER27_04210</name>
</gene>
<keyword evidence="3" id="KW-1185">Reference proteome</keyword>
<feature type="signal peptide" evidence="1">
    <location>
        <begin position="1"/>
        <end position="24"/>
    </location>
</feature>
<dbReference type="AlphaFoldDB" id="A0A3M8T2M0"/>
<dbReference type="PANTHER" id="PTHR21562:SF83">
    <property type="entry name" value="PECTIN ACETYLESTERASE 4"/>
    <property type="match status" value="1"/>
</dbReference>